<keyword evidence="3" id="KW-1185">Reference proteome</keyword>
<evidence type="ECO:0000256" key="1">
    <source>
        <dbReference type="SAM" id="Phobius"/>
    </source>
</evidence>
<evidence type="ECO:0000313" key="2">
    <source>
        <dbReference type="EMBL" id="OII74966.1"/>
    </source>
</evidence>
<dbReference type="Proteomes" id="UP000186176">
    <property type="component" value="Unassembled WGS sequence"/>
</dbReference>
<reference evidence="2 3" key="1">
    <citation type="submission" date="2016-10" db="EMBL/GenBank/DDBJ databases">
        <title>Reductive evolution of mitochondrial metabolism and differential evolution of invasion-related proteins in Cryptosporidium.</title>
        <authorList>
            <person name="Liu S."/>
            <person name="Roellig D.M."/>
            <person name="Guo Y."/>
            <person name="Li N."/>
            <person name="Frace M.A."/>
            <person name="Tang K."/>
            <person name="Zhang L."/>
            <person name="Feng Y."/>
            <person name="Xiao L."/>
        </authorList>
    </citation>
    <scope>NUCLEOTIDE SEQUENCE [LARGE SCALE GENOMIC DNA]</scope>
    <source>
        <strain evidence="2">39726</strain>
    </source>
</reference>
<evidence type="ECO:0000313" key="3">
    <source>
        <dbReference type="Proteomes" id="UP000186176"/>
    </source>
</evidence>
<name>A0A1J4MLA2_9CRYT</name>
<keyword evidence="1" id="KW-0812">Transmembrane</keyword>
<feature type="transmembrane region" description="Helical" evidence="1">
    <location>
        <begin position="52"/>
        <end position="74"/>
    </location>
</feature>
<dbReference type="VEuPathDB" id="CryptoDB:cubi_03076"/>
<organism evidence="2 3">
    <name type="scientific">Cryptosporidium ubiquitum</name>
    <dbReference type="NCBI Taxonomy" id="857276"/>
    <lineage>
        <taxon>Eukaryota</taxon>
        <taxon>Sar</taxon>
        <taxon>Alveolata</taxon>
        <taxon>Apicomplexa</taxon>
        <taxon>Conoidasida</taxon>
        <taxon>Coccidia</taxon>
        <taxon>Eucoccidiorida</taxon>
        <taxon>Eimeriorina</taxon>
        <taxon>Cryptosporidiidae</taxon>
        <taxon>Cryptosporidium</taxon>
    </lineage>
</organism>
<proteinExistence type="predicted"/>
<sequence length="127" mass="14281">MHLRSIKKIDQDPHFNNSCLEMSIFKSLIKKSTGLSSEKLIGSIWDERGIRLPLISIFLSFLFPPIGCITFLVMSRAPKSSTKYRISVIALYLGSFLSVVYTFLIAMFLLSITGPKRASYVHTGVAY</sequence>
<keyword evidence="1" id="KW-0472">Membrane</keyword>
<protein>
    <submittedName>
        <fullName evidence="2">Uncharacterized protein</fullName>
    </submittedName>
</protein>
<feature type="transmembrane region" description="Helical" evidence="1">
    <location>
        <begin position="86"/>
        <end position="110"/>
    </location>
</feature>
<dbReference type="RefSeq" id="XP_028876096.1">
    <property type="nucleotide sequence ID" value="XM_029020089.1"/>
</dbReference>
<accession>A0A1J4MLA2</accession>
<keyword evidence="1" id="KW-1133">Transmembrane helix</keyword>
<gene>
    <name evidence="2" type="ORF">cubi_03076</name>
</gene>
<dbReference type="EMBL" id="LRBP01000006">
    <property type="protein sequence ID" value="OII74966.1"/>
    <property type="molecule type" value="Genomic_DNA"/>
</dbReference>
<dbReference type="GeneID" id="39979868"/>
<dbReference type="OrthoDB" id="342755at2759"/>
<comment type="caution">
    <text evidence="2">The sequence shown here is derived from an EMBL/GenBank/DDBJ whole genome shotgun (WGS) entry which is preliminary data.</text>
</comment>
<dbReference type="AlphaFoldDB" id="A0A1J4MLA2"/>